<comment type="caution">
    <text evidence="2">The sequence shown here is derived from an EMBL/GenBank/DDBJ whole genome shotgun (WGS) entry which is preliminary data.</text>
</comment>
<evidence type="ECO:0000256" key="1">
    <source>
        <dbReference type="SAM" id="SignalP"/>
    </source>
</evidence>
<dbReference type="Proteomes" id="UP000827724">
    <property type="component" value="Unassembled WGS sequence"/>
</dbReference>
<proteinExistence type="predicted"/>
<feature type="signal peptide" evidence="1">
    <location>
        <begin position="1"/>
        <end position="17"/>
    </location>
</feature>
<evidence type="ECO:0000313" key="2">
    <source>
        <dbReference type="EMBL" id="KAH6607021.1"/>
    </source>
</evidence>
<gene>
    <name evidence="2" type="ORF">Trco_003334</name>
</gene>
<reference evidence="2" key="1">
    <citation type="submission" date="2021-08" db="EMBL/GenBank/DDBJ databases">
        <title>Chromosome-Level Trichoderma cornu-damae using Hi-C Data.</title>
        <authorList>
            <person name="Kim C.S."/>
        </authorList>
    </citation>
    <scope>NUCLEOTIDE SEQUENCE</scope>
    <source>
        <strain evidence="2">KA19-0412C</strain>
    </source>
</reference>
<feature type="chain" id="PRO_5040503974" description="Secreted protein" evidence="1">
    <location>
        <begin position="18"/>
        <end position="182"/>
    </location>
</feature>
<accession>A0A9P8QKV6</accession>
<dbReference type="AlphaFoldDB" id="A0A9P8QKV6"/>
<organism evidence="2 3">
    <name type="scientific">Trichoderma cornu-damae</name>
    <dbReference type="NCBI Taxonomy" id="654480"/>
    <lineage>
        <taxon>Eukaryota</taxon>
        <taxon>Fungi</taxon>
        <taxon>Dikarya</taxon>
        <taxon>Ascomycota</taxon>
        <taxon>Pezizomycotina</taxon>
        <taxon>Sordariomycetes</taxon>
        <taxon>Hypocreomycetidae</taxon>
        <taxon>Hypocreales</taxon>
        <taxon>Hypocreaceae</taxon>
        <taxon>Trichoderma</taxon>
    </lineage>
</organism>
<dbReference type="EMBL" id="JAIWOZ010000003">
    <property type="protein sequence ID" value="KAH6607021.1"/>
    <property type="molecule type" value="Genomic_DNA"/>
</dbReference>
<name>A0A9P8QKV6_9HYPO</name>
<keyword evidence="3" id="KW-1185">Reference proteome</keyword>
<sequence length="182" mass="19950">MSSILLAGTWLLLTALARICTLDRVLRIPVCHDISWEAQLVFENGLQRVLILACPGGVELVVRAHDGGDIGVHRVGKGPGIKLMEGTVISIARYDFSAELLLVEDVMLGRGLHTRRLNRADSLGHGQAGEIRIGTEAFPVATALWCLSKWSSYWAQRYMNTGTSKLLANKLPALPDQIEIPR</sequence>
<evidence type="ECO:0000313" key="3">
    <source>
        <dbReference type="Proteomes" id="UP000827724"/>
    </source>
</evidence>
<protein>
    <recommendedName>
        <fullName evidence="4">Secreted protein</fullName>
    </recommendedName>
</protein>
<evidence type="ECO:0008006" key="4">
    <source>
        <dbReference type="Google" id="ProtNLM"/>
    </source>
</evidence>
<keyword evidence="1" id="KW-0732">Signal</keyword>